<dbReference type="PROSITE" id="PS50125">
    <property type="entry name" value="GUANYLATE_CYCLASE_2"/>
    <property type="match status" value="1"/>
</dbReference>
<dbReference type="InterPro" id="IPR001054">
    <property type="entry name" value="A/G_cyclase"/>
</dbReference>
<keyword evidence="7" id="KW-0547">Nucleotide-binding</keyword>
<keyword evidence="6" id="KW-0479">Metal-binding</keyword>
<sequence>MKFDVNSSYLLRQTLTVVTLILIFVTAQVNIFSCQVKGCSASPPLPIISFHQQCPLIPYVLVSALLSVLPVVVFLALGILIKTLLLFPMTAVNLAIVLYWLRPLATCYDLKQGGTRWSITYLVLFVIREGAVPFHIVSSVVLILFFLVLLIHGRQTEWTHRLDFLWKMQALEEKREMHELQDSNKRILFNLLPAHVAAHFLDHQFLSNMDLYHQAYPRVGVMFASIPNFHEFYMELDGNNQGVECLRLLNEIIVDFDELLMEERFKAIDKIKTVGSTYMAAIGLMPEYRILEENPVASANLLSALVDLAFAMRERLADINDHSYNNFMLRIGINVGPAVAGVIGAKKPQYDIWGNAVNVASRMDSTGLPNHIQVLASTISYEMKTSKHECFSCKTTFENNPACVTEEVFKLLKDYPYLFHCRGQVKVKGKGDMTTYFVVDRGCFAHFPHVDGPRVAGGVPTPLSLLGVSGSLKTGSYPLYTQPKPIVVNTPPKNSIHSRPRSLRPDTHIHPPTFSTRSTSVDGVQSSGRTPWDSLRQLASLVSPPDGAPNTPPKSYIGSRPIKTPPPKKLLLFPLSGPEQEKEPTSSTADAGGYSSSSSSSDSLTQPGWTDVETPSPAFQNLQTAPLHWIYPAAIAGQDSKSGGVLSSSRESLPRPPEDDKLPKVGKSPSHKPPPVPPHRAIQPPLVDSGSRKRSHVPGAIEKSPEDVPCKRSLIDEVQEASQSSPAPPPRHQSATEENNTPSNNNGSPDEEEIGVVTTLEAPKIIAPSSGMKDHLNNNQFVMKLEEKIKKEENLNNNRAPLPGPPPSYPFSPSDGDYEFTESDNKTSDSDEAPLIGGSDPAASMVHEQGLTDADKALSDLNSIFNDDTSLSSRASSHVFDSDQLLSADNLYDSEYDNYKPGLASDDDIFHPTSDIKFFDDNIRALSSNIALNFGNPREEES</sequence>
<feature type="compositionally biased region" description="Polar residues" evidence="15">
    <location>
        <begin position="736"/>
        <end position="748"/>
    </location>
</feature>
<feature type="region of interest" description="Disordered" evidence="15">
    <location>
        <begin position="489"/>
        <end position="617"/>
    </location>
</feature>
<evidence type="ECO:0000256" key="4">
    <source>
        <dbReference type="ARBA" id="ARBA00012201"/>
    </source>
</evidence>
<feature type="compositionally biased region" description="Low complexity" evidence="15">
    <location>
        <begin position="585"/>
        <end position="603"/>
    </location>
</feature>
<dbReference type="PANTHER" id="PTHR45627:SF26">
    <property type="entry name" value="ADENYLATE CYCLASE TYPE 1"/>
    <property type="match status" value="1"/>
</dbReference>
<evidence type="ECO:0000256" key="14">
    <source>
        <dbReference type="RuleBase" id="RU000405"/>
    </source>
</evidence>
<dbReference type="InterPro" id="IPR029787">
    <property type="entry name" value="Nucleotide_cyclase"/>
</dbReference>
<comment type="similarity">
    <text evidence="14">Belongs to the adenylyl cyclase class-4/guanylyl cyclase family.</text>
</comment>
<dbReference type="InterPro" id="IPR018297">
    <property type="entry name" value="A/G_cyclase_CS"/>
</dbReference>
<feature type="compositionally biased region" description="Polar residues" evidence="15">
    <location>
        <begin position="513"/>
        <end position="529"/>
    </location>
</feature>
<evidence type="ECO:0000256" key="3">
    <source>
        <dbReference type="ARBA" id="ARBA00004141"/>
    </source>
</evidence>
<evidence type="ECO:0000256" key="12">
    <source>
        <dbReference type="ARBA" id="ARBA00023136"/>
    </source>
</evidence>
<keyword evidence="8" id="KW-0067">ATP-binding</keyword>
<dbReference type="CDD" id="cd07302">
    <property type="entry name" value="CHD"/>
    <property type="match status" value="1"/>
</dbReference>
<keyword evidence="19" id="KW-1185">Reference proteome</keyword>
<evidence type="ECO:0000256" key="5">
    <source>
        <dbReference type="ARBA" id="ARBA00022692"/>
    </source>
</evidence>
<evidence type="ECO:0000256" key="2">
    <source>
        <dbReference type="ARBA" id="ARBA00001946"/>
    </source>
</evidence>
<evidence type="ECO:0000256" key="7">
    <source>
        <dbReference type="ARBA" id="ARBA00022741"/>
    </source>
</evidence>
<feature type="compositionally biased region" description="Basic and acidic residues" evidence="15">
    <location>
        <begin position="703"/>
        <end position="715"/>
    </location>
</feature>
<dbReference type="EMBL" id="CP092867">
    <property type="protein sequence ID" value="UYV67577.1"/>
    <property type="molecule type" value="Genomic_DNA"/>
</dbReference>
<feature type="transmembrane region" description="Helical" evidence="16">
    <location>
        <begin position="121"/>
        <end position="151"/>
    </location>
</feature>
<evidence type="ECO:0000256" key="1">
    <source>
        <dbReference type="ARBA" id="ARBA00001593"/>
    </source>
</evidence>
<evidence type="ECO:0000313" key="19">
    <source>
        <dbReference type="Proteomes" id="UP001235939"/>
    </source>
</evidence>
<keyword evidence="12 16" id="KW-0472">Membrane</keyword>
<feature type="region of interest" description="Disordered" evidence="15">
    <location>
        <begin position="638"/>
        <end position="760"/>
    </location>
</feature>
<keyword evidence="10 16" id="KW-1133">Transmembrane helix</keyword>
<comment type="cofactor">
    <cofactor evidence="2">
        <name>Mg(2+)</name>
        <dbReference type="ChEBI" id="CHEBI:18420"/>
    </cofactor>
</comment>
<evidence type="ECO:0000256" key="16">
    <source>
        <dbReference type="SAM" id="Phobius"/>
    </source>
</evidence>
<proteinExistence type="inferred from homology"/>
<protein>
    <recommendedName>
        <fullName evidence="4">adenylate cyclase</fullName>
        <ecNumber evidence="4">4.6.1.1</ecNumber>
    </recommendedName>
</protein>
<dbReference type="EC" id="4.6.1.1" evidence="4"/>
<dbReference type="Pfam" id="PF00211">
    <property type="entry name" value="Guanylate_cyc"/>
    <property type="match status" value="1"/>
</dbReference>
<feature type="domain" description="Guanylate cyclase" evidence="17">
    <location>
        <begin position="220"/>
        <end position="364"/>
    </location>
</feature>
<evidence type="ECO:0000256" key="9">
    <source>
        <dbReference type="ARBA" id="ARBA00022842"/>
    </source>
</evidence>
<dbReference type="SUPFAM" id="SSF55073">
    <property type="entry name" value="Nucleotide cyclase"/>
    <property type="match status" value="1"/>
</dbReference>
<evidence type="ECO:0000256" key="15">
    <source>
        <dbReference type="SAM" id="MobiDB-lite"/>
    </source>
</evidence>
<evidence type="ECO:0000256" key="6">
    <source>
        <dbReference type="ARBA" id="ARBA00022723"/>
    </source>
</evidence>
<keyword evidence="9" id="KW-0460">Magnesium</keyword>
<keyword evidence="5 16" id="KW-0812">Transmembrane</keyword>
<organism evidence="18 19">
    <name type="scientific">Cordylochernes scorpioides</name>
    <dbReference type="NCBI Taxonomy" id="51811"/>
    <lineage>
        <taxon>Eukaryota</taxon>
        <taxon>Metazoa</taxon>
        <taxon>Ecdysozoa</taxon>
        <taxon>Arthropoda</taxon>
        <taxon>Chelicerata</taxon>
        <taxon>Arachnida</taxon>
        <taxon>Pseudoscorpiones</taxon>
        <taxon>Cheliferoidea</taxon>
        <taxon>Chernetidae</taxon>
        <taxon>Cordylochernes</taxon>
    </lineage>
</organism>
<keyword evidence="13 14" id="KW-0456">Lyase</keyword>
<comment type="catalytic activity">
    <reaction evidence="1">
        <text>ATP = 3',5'-cyclic AMP + diphosphate</text>
        <dbReference type="Rhea" id="RHEA:15389"/>
        <dbReference type="ChEBI" id="CHEBI:30616"/>
        <dbReference type="ChEBI" id="CHEBI:33019"/>
        <dbReference type="ChEBI" id="CHEBI:58165"/>
        <dbReference type="EC" id="4.6.1.1"/>
    </reaction>
</comment>
<evidence type="ECO:0000256" key="11">
    <source>
        <dbReference type="ARBA" id="ARBA00022998"/>
    </source>
</evidence>
<feature type="region of interest" description="Disordered" evidence="15">
    <location>
        <begin position="784"/>
        <end position="845"/>
    </location>
</feature>
<feature type="transmembrane region" description="Helical" evidence="16">
    <location>
        <begin position="84"/>
        <end position="101"/>
    </location>
</feature>
<reference evidence="18 19" key="1">
    <citation type="submission" date="2022-01" db="EMBL/GenBank/DDBJ databases">
        <title>A chromosomal length assembly of Cordylochernes scorpioides.</title>
        <authorList>
            <person name="Zeh D."/>
            <person name="Zeh J."/>
        </authorList>
    </citation>
    <scope>NUCLEOTIDE SEQUENCE [LARGE SCALE GENOMIC DNA]</scope>
    <source>
        <strain evidence="18">IN4F17</strain>
        <tissue evidence="18">Whole Body</tissue>
    </source>
</reference>
<dbReference type="PANTHER" id="PTHR45627">
    <property type="entry name" value="ADENYLATE CYCLASE TYPE 1"/>
    <property type="match status" value="1"/>
</dbReference>
<evidence type="ECO:0000256" key="10">
    <source>
        <dbReference type="ARBA" id="ARBA00022989"/>
    </source>
</evidence>
<evidence type="ECO:0000256" key="13">
    <source>
        <dbReference type="ARBA" id="ARBA00023239"/>
    </source>
</evidence>
<feature type="transmembrane region" description="Helical" evidence="16">
    <location>
        <begin position="57"/>
        <end position="77"/>
    </location>
</feature>
<keyword evidence="11" id="KW-0115">cAMP biosynthesis</keyword>
<dbReference type="Gene3D" id="3.30.70.1230">
    <property type="entry name" value="Nucleotide cyclase"/>
    <property type="match status" value="1"/>
</dbReference>
<comment type="subcellular location">
    <subcellularLocation>
        <location evidence="3">Membrane</location>
        <topology evidence="3">Multi-pass membrane protein</topology>
    </subcellularLocation>
</comment>
<dbReference type="Proteomes" id="UP001235939">
    <property type="component" value="Chromosome 05"/>
</dbReference>
<gene>
    <name evidence="18" type="ORF">LAZ67_5001265</name>
</gene>
<accession>A0ABY6KIF1</accession>
<evidence type="ECO:0000313" key="18">
    <source>
        <dbReference type="EMBL" id="UYV67577.1"/>
    </source>
</evidence>
<feature type="compositionally biased region" description="Basic and acidic residues" evidence="15">
    <location>
        <begin position="784"/>
        <end position="794"/>
    </location>
</feature>
<feature type="compositionally biased region" description="Basic and acidic residues" evidence="15">
    <location>
        <begin position="652"/>
        <end position="663"/>
    </location>
</feature>
<dbReference type="PROSITE" id="PS00452">
    <property type="entry name" value="GUANYLATE_CYCLASE_1"/>
    <property type="match status" value="1"/>
</dbReference>
<name>A0ABY6KIF1_9ARAC</name>
<evidence type="ECO:0000256" key="8">
    <source>
        <dbReference type="ARBA" id="ARBA00022840"/>
    </source>
</evidence>
<dbReference type="SMART" id="SM00044">
    <property type="entry name" value="CYCc"/>
    <property type="match status" value="1"/>
</dbReference>
<evidence type="ECO:0000259" key="17">
    <source>
        <dbReference type="PROSITE" id="PS50125"/>
    </source>
</evidence>